<dbReference type="AlphaFoldDB" id="A0A369C894"/>
<accession>A0A369C894</accession>
<dbReference type="RefSeq" id="WP_114279843.1">
    <property type="nucleotide sequence ID" value="NZ_QPJY01000005.1"/>
</dbReference>
<dbReference type="InterPro" id="IPR001048">
    <property type="entry name" value="Asp/Glu/Uridylate_kinase"/>
</dbReference>
<dbReference type="EMBL" id="QPJY01000005">
    <property type="protein sequence ID" value="RCX30232.1"/>
    <property type="molecule type" value="Genomic_DNA"/>
</dbReference>
<feature type="domain" description="Aspartate/glutamate/uridylate kinase" evidence="1">
    <location>
        <begin position="2"/>
        <end position="140"/>
    </location>
</feature>
<dbReference type="SUPFAM" id="SSF53633">
    <property type="entry name" value="Carbamate kinase-like"/>
    <property type="match status" value="1"/>
</dbReference>
<dbReference type="Gene3D" id="3.40.1160.10">
    <property type="entry name" value="Acetylglutamate kinase-like"/>
    <property type="match status" value="1"/>
</dbReference>
<evidence type="ECO:0000259" key="1">
    <source>
        <dbReference type="Pfam" id="PF00696"/>
    </source>
</evidence>
<reference evidence="2 3" key="1">
    <citation type="submission" date="2018-07" db="EMBL/GenBank/DDBJ databases">
        <title>Genomic Encyclopedia of Type Strains, Phase IV (KMG-IV): sequencing the most valuable type-strain genomes for metagenomic binning, comparative biology and taxonomic classification.</title>
        <authorList>
            <person name="Goeker M."/>
        </authorList>
    </citation>
    <scope>NUCLEOTIDE SEQUENCE [LARGE SCALE GENOMIC DNA]</scope>
    <source>
        <strain evidence="2 3">DSM 26407</strain>
    </source>
</reference>
<organism evidence="2 3">
    <name type="scientific">Thioalbus denitrificans</name>
    <dbReference type="NCBI Taxonomy" id="547122"/>
    <lineage>
        <taxon>Bacteria</taxon>
        <taxon>Pseudomonadati</taxon>
        <taxon>Pseudomonadota</taxon>
        <taxon>Gammaproteobacteria</taxon>
        <taxon>Chromatiales</taxon>
        <taxon>Ectothiorhodospiraceae</taxon>
        <taxon>Thioalbus</taxon>
    </lineage>
</organism>
<sequence length="204" mass="20682">MWVVKLGGSLAAGGALPAWLEAITAAAAPLVVVPGGGPFADAVRAAQARWGFGDADAHHLALLAMEQYGRMLCALAPELVPADTPETLHAARAAGRRAVWLPAAMALADPDIPRDWSVTSDALAAWLAGRLGARGLALVKSAPLPESGSRPLAGLCAEGLVDPRLEGYARAAGVPVRLLGPDARAALPRVLAGDAGAGLEGTWS</sequence>
<dbReference type="InterPro" id="IPR036393">
    <property type="entry name" value="AceGlu_kinase-like_sf"/>
</dbReference>
<dbReference type="Proteomes" id="UP000252707">
    <property type="component" value="Unassembled WGS sequence"/>
</dbReference>
<name>A0A369C894_9GAMM</name>
<dbReference type="Pfam" id="PF00696">
    <property type="entry name" value="AA_kinase"/>
    <property type="match status" value="1"/>
</dbReference>
<evidence type="ECO:0000313" key="2">
    <source>
        <dbReference type="EMBL" id="RCX30232.1"/>
    </source>
</evidence>
<proteinExistence type="predicted"/>
<dbReference type="OrthoDB" id="8526978at2"/>
<keyword evidence="3" id="KW-1185">Reference proteome</keyword>
<evidence type="ECO:0000313" key="3">
    <source>
        <dbReference type="Proteomes" id="UP000252707"/>
    </source>
</evidence>
<comment type="caution">
    <text evidence="2">The sequence shown here is derived from an EMBL/GenBank/DDBJ whole genome shotgun (WGS) entry which is preliminary data.</text>
</comment>
<gene>
    <name evidence="2" type="ORF">DFQ59_10564</name>
</gene>
<protein>
    <recommendedName>
        <fullName evidence="1">Aspartate/glutamate/uridylate kinase domain-containing protein</fullName>
    </recommendedName>
</protein>